<organism evidence="7 8">
    <name type="scientific">Frankliniella occidentalis</name>
    <name type="common">Western flower thrips</name>
    <name type="synonym">Euthrips occidentalis</name>
    <dbReference type="NCBI Taxonomy" id="133901"/>
    <lineage>
        <taxon>Eukaryota</taxon>
        <taxon>Metazoa</taxon>
        <taxon>Ecdysozoa</taxon>
        <taxon>Arthropoda</taxon>
        <taxon>Hexapoda</taxon>
        <taxon>Insecta</taxon>
        <taxon>Pterygota</taxon>
        <taxon>Neoptera</taxon>
        <taxon>Paraneoptera</taxon>
        <taxon>Thysanoptera</taxon>
        <taxon>Terebrantia</taxon>
        <taxon>Thripoidea</taxon>
        <taxon>Thripidae</taxon>
        <taxon>Frankliniella</taxon>
    </lineage>
</organism>
<dbReference type="OrthoDB" id="674604at2759"/>
<dbReference type="InterPro" id="IPR001841">
    <property type="entry name" value="Znf_RING"/>
</dbReference>
<dbReference type="PANTHER" id="PTHR47156">
    <property type="entry name" value="PROTEIN CBG20824"/>
    <property type="match status" value="1"/>
</dbReference>
<evidence type="ECO:0000313" key="7">
    <source>
        <dbReference type="Proteomes" id="UP000504606"/>
    </source>
</evidence>
<dbReference type="InterPro" id="IPR013083">
    <property type="entry name" value="Znf_RING/FYVE/PHD"/>
</dbReference>
<keyword evidence="7" id="KW-1185">Reference proteome</keyword>
<name>A0A6J1TJZ3_FRAOC</name>
<dbReference type="PROSITE" id="PS50089">
    <property type="entry name" value="ZF_RING_2"/>
    <property type="match status" value="1"/>
</dbReference>
<dbReference type="Gene3D" id="3.30.40.10">
    <property type="entry name" value="Zinc/RING finger domain, C3HC4 (zinc finger)"/>
    <property type="match status" value="1"/>
</dbReference>
<dbReference type="PANTHER" id="PTHR47156:SF10">
    <property type="entry name" value="E3 UBIQUITIN-PROTEIN LIGASE TRIM-21-RELATED"/>
    <property type="match status" value="1"/>
</dbReference>
<dbReference type="Pfam" id="PF14634">
    <property type="entry name" value="zf-RING_5"/>
    <property type="match status" value="1"/>
</dbReference>
<keyword evidence="2 4" id="KW-0863">Zinc-finger</keyword>
<evidence type="ECO:0000256" key="5">
    <source>
        <dbReference type="SAM" id="MobiDB-lite"/>
    </source>
</evidence>
<proteinExistence type="predicted"/>
<evidence type="ECO:0000256" key="4">
    <source>
        <dbReference type="PROSITE-ProRule" id="PRU00175"/>
    </source>
</evidence>
<dbReference type="KEGG" id="foc:113217390"/>
<keyword evidence="1" id="KW-0479">Metal-binding</keyword>
<dbReference type="GO" id="GO:0008270">
    <property type="term" value="F:zinc ion binding"/>
    <property type="evidence" value="ECO:0007669"/>
    <property type="project" value="UniProtKB-KW"/>
</dbReference>
<dbReference type="SUPFAM" id="SSF57850">
    <property type="entry name" value="RING/U-box"/>
    <property type="match status" value="1"/>
</dbReference>
<evidence type="ECO:0000256" key="1">
    <source>
        <dbReference type="ARBA" id="ARBA00022723"/>
    </source>
</evidence>
<evidence type="ECO:0000256" key="3">
    <source>
        <dbReference type="ARBA" id="ARBA00022833"/>
    </source>
</evidence>
<dbReference type="GeneID" id="113217390"/>
<dbReference type="InterPro" id="IPR052667">
    <property type="entry name" value="E3_ubiquitin-ligase_RING"/>
</dbReference>
<protein>
    <submittedName>
        <fullName evidence="8">Uncharacterized protein LOC113217390</fullName>
    </submittedName>
</protein>
<feature type="region of interest" description="Disordered" evidence="5">
    <location>
        <begin position="113"/>
        <end position="155"/>
    </location>
</feature>
<feature type="compositionally biased region" description="Low complexity" evidence="5">
    <location>
        <begin position="143"/>
        <end position="155"/>
    </location>
</feature>
<evidence type="ECO:0000256" key="2">
    <source>
        <dbReference type="ARBA" id="ARBA00022771"/>
    </source>
</evidence>
<accession>A0A6J1TJZ3</accession>
<dbReference type="PROSITE" id="PS00518">
    <property type="entry name" value="ZF_RING_1"/>
    <property type="match status" value="1"/>
</dbReference>
<dbReference type="SMART" id="SM00184">
    <property type="entry name" value="RING"/>
    <property type="match status" value="1"/>
</dbReference>
<dbReference type="AlphaFoldDB" id="A0A6J1TJZ3"/>
<dbReference type="Proteomes" id="UP000504606">
    <property type="component" value="Unplaced"/>
</dbReference>
<sequence length="393" mass="43326">MPNCAHSVTRQQQDGQAAPAANMTLMDCDNCLEDYDQAERVPKIVPCGHTVCLRCLRQSVRRQCPTCFRYFFNEPDTLPNNFTLLQLMEHSGSPTPRLVLGLPRRRHAPLLGLGEEVHAEKRRRVESQDPPAYSPAPNPCGDAGSPLAAASPPAESTFKFPLPPTAATPCLLPWWGGSAPSQQEMSVEVISLYGPSARQQDKAALLAEALGLTRLVDLNCDHDPAWSLQLLQRVAPTLERLFVLNPLEVHLLRVHAMPRLTRLTVWGGDDVVPTRPLELPALPPGHAGLRWLATHNLARSTTETLLRAHSRTLGVLHLGVGTPGSEGWPVNCGDLDSLLEQSGLRALSWLVLRRYRCSHEPAACSMQRAEVRRVLPWAQVLCGRCDDVEEELV</sequence>
<evidence type="ECO:0000259" key="6">
    <source>
        <dbReference type="PROSITE" id="PS50089"/>
    </source>
</evidence>
<dbReference type="InterPro" id="IPR017907">
    <property type="entry name" value="Znf_RING_CS"/>
</dbReference>
<keyword evidence="3" id="KW-0862">Zinc</keyword>
<feature type="domain" description="RING-type" evidence="6">
    <location>
        <begin position="28"/>
        <end position="67"/>
    </location>
</feature>
<reference evidence="8" key="1">
    <citation type="submission" date="2025-08" db="UniProtKB">
        <authorList>
            <consortium name="RefSeq"/>
        </authorList>
    </citation>
    <scope>IDENTIFICATION</scope>
    <source>
        <tissue evidence="8">Whole organism</tissue>
    </source>
</reference>
<evidence type="ECO:0000313" key="8">
    <source>
        <dbReference type="RefSeq" id="XP_026293062.1"/>
    </source>
</evidence>
<feature type="compositionally biased region" description="Basic and acidic residues" evidence="5">
    <location>
        <begin position="115"/>
        <end position="127"/>
    </location>
</feature>
<dbReference type="RefSeq" id="XP_026293062.1">
    <property type="nucleotide sequence ID" value="XM_026437277.2"/>
</dbReference>
<gene>
    <name evidence="8" type="primary">LOC113217390</name>
</gene>